<accession>A0A0F9R3M7</accession>
<reference evidence="1" key="1">
    <citation type="journal article" date="2015" name="Nature">
        <title>Complex archaea that bridge the gap between prokaryotes and eukaryotes.</title>
        <authorList>
            <person name="Spang A."/>
            <person name="Saw J.H."/>
            <person name="Jorgensen S.L."/>
            <person name="Zaremba-Niedzwiedzka K."/>
            <person name="Martijn J."/>
            <person name="Lind A.E."/>
            <person name="van Eijk R."/>
            <person name="Schleper C."/>
            <person name="Guy L."/>
            <person name="Ettema T.J."/>
        </authorList>
    </citation>
    <scope>NUCLEOTIDE SEQUENCE</scope>
</reference>
<evidence type="ECO:0000313" key="1">
    <source>
        <dbReference type="EMBL" id="KKN49374.1"/>
    </source>
</evidence>
<sequence>MSDAITREQLRQLTPTNLDLLELAERFPAPQEWYDEDIDYG</sequence>
<name>A0A0F9R3M7_9ZZZZ</name>
<dbReference type="EMBL" id="LAZR01001171">
    <property type="protein sequence ID" value="KKN49374.1"/>
    <property type="molecule type" value="Genomic_DNA"/>
</dbReference>
<dbReference type="AlphaFoldDB" id="A0A0F9R3M7"/>
<proteinExistence type="predicted"/>
<comment type="caution">
    <text evidence="1">The sequence shown here is derived from an EMBL/GenBank/DDBJ whole genome shotgun (WGS) entry which is preliminary data.</text>
</comment>
<protein>
    <submittedName>
        <fullName evidence="1">Uncharacterized protein</fullName>
    </submittedName>
</protein>
<organism evidence="1">
    <name type="scientific">marine sediment metagenome</name>
    <dbReference type="NCBI Taxonomy" id="412755"/>
    <lineage>
        <taxon>unclassified sequences</taxon>
        <taxon>metagenomes</taxon>
        <taxon>ecological metagenomes</taxon>
    </lineage>
</organism>
<gene>
    <name evidence="1" type="ORF">LCGC14_0643500</name>
</gene>